<keyword evidence="9 13" id="KW-0067">ATP-binding</keyword>
<feature type="domain" description="CoA carboxyltransferase N-terminal" evidence="14">
    <location>
        <begin position="23"/>
        <end position="284"/>
    </location>
</feature>
<comment type="similarity">
    <text evidence="13">Belongs to the AccD/PCCB family.</text>
</comment>
<dbReference type="HAMAP" id="MF_01395">
    <property type="entry name" value="AcetylCoA_CT_beta"/>
    <property type="match status" value="1"/>
</dbReference>
<comment type="subunit">
    <text evidence="13">Acetyl-CoA carboxylase is a heterohexamer composed of biotin carboxyl carrier protein (AccB), biotin carboxylase (AccC) and two subunits each of ACCase subunit alpha (AccA) and ACCase subunit beta (AccD).</text>
</comment>
<keyword evidence="4" id="KW-0479">Metal-binding</keyword>
<dbReference type="GO" id="GO:0008270">
    <property type="term" value="F:zinc ion binding"/>
    <property type="evidence" value="ECO:0007669"/>
    <property type="project" value="UniProtKB-KW"/>
</dbReference>
<evidence type="ECO:0000256" key="13">
    <source>
        <dbReference type="HAMAP-Rule" id="MF_01395"/>
    </source>
</evidence>
<proteinExistence type="inferred from homology"/>
<dbReference type="InterPro" id="IPR000438">
    <property type="entry name" value="Acetyl_CoA_COase_Trfase_b_su"/>
</dbReference>
<comment type="function">
    <text evidence="12 13">Component of the acetyl coenzyme A carboxylase (ACC) complex. Biotin carboxylase (BC) catalyzes the carboxylation of biotin on its carrier protein (BCCP) and then the CO(2) group is transferred by the transcarboxylase to acetyl-CoA to form malonyl-CoA.</text>
</comment>
<dbReference type="Pfam" id="PF01039">
    <property type="entry name" value="Carboxyl_trans"/>
    <property type="match status" value="1"/>
</dbReference>
<dbReference type="GO" id="GO:0003989">
    <property type="term" value="F:acetyl-CoA carboxylase activity"/>
    <property type="evidence" value="ECO:0007669"/>
    <property type="project" value="InterPro"/>
</dbReference>
<dbReference type="GO" id="GO:0016743">
    <property type="term" value="F:carboxyl- or carbamoyltransferase activity"/>
    <property type="evidence" value="ECO:0007669"/>
    <property type="project" value="UniProtKB-UniRule"/>
</dbReference>
<comment type="pathway">
    <text evidence="13">Lipid metabolism; malonyl-CoA biosynthesis; malonyl-CoA from acetyl-CoA: step 1/1.</text>
</comment>
<sequence length="284" mass="30755">MSIFGKPKYSTVRVKKKDIPTGLWTKCPETGEIIFNKELEQNWMVVPKSGYHFPLKARRRIELLIDDGTFEEYDAGLVSGDPLEFKDSKPYPQRLAQAQQKTGENDAVICGTGELEGLPVSLAVMDFSFIGASMGSVVGEKITRAIERGLQNKCPVIIVCASGGARMQEGILSLMQMAKTSAALKRLSDAGLPYIAVLTNPTMAGVMASFASLGDVIIAEPKALIGFAGPRVIKETTQQDLPAGFQTSEFLLEHGLIDQIVHRHQMKGRIGSLLRAFGGQSAAV</sequence>
<dbReference type="InterPro" id="IPR041010">
    <property type="entry name" value="Znf-ACC"/>
</dbReference>
<keyword evidence="16" id="KW-1185">Reference proteome</keyword>
<organism evidence="15 16">
    <name type="scientific">Ruficoccus amylovorans</name>
    <dbReference type="NCBI Taxonomy" id="1804625"/>
    <lineage>
        <taxon>Bacteria</taxon>
        <taxon>Pseudomonadati</taxon>
        <taxon>Verrucomicrobiota</taxon>
        <taxon>Opitutia</taxon>
        <taxon>Puniceicoccales</taxon>
        <taxon>Cerasicoccaceae</taxon>
        <taxon>Ruficoccus</taxon>
    </lineage>
</organism>
<evidence type="ECO:0000256" key="5">
    <source>
        <dbReference type="ARBA" id="ARBA00022741"/>
    </source>
</evidence>
<dbReference type="PANTHER" id="PTHR42995:SF5">
    <property type="entry name" value="ACETYL-COENZYME A CARBOXYLASE CARBOXYL TRANSFERASE SUBUNIT BETA, CHLOROPLASTIC"/>
    <property type="match status" value="1"/>
</dbReference>
<evidence type="ECO:0000256" key="10">
    <source>
        <dbReference type="ARBA" id="ARBA00023098"/>
    </source>
</evidence>
<evidence type="ECO:0000256" key="11">
    <source>
        <dbReference type="ARBA" id="ARBA00023160"/>
    </source>
</evidence>
<dbReference type="PANTHER" id="PTHR42995">
    <property type="entry name" value="ACETYL-COENZYME A CARBOXYLASE CARBOXYL TRANSFERASE SUBUNIT BETA, CHLOROPLASTIC"/>
    <property type="match status" value="1"/>
</dbReference>
<accession>A0A842HFJ7</accession>
<keyword evidence="13" id="KW-0963">Cytoplasm</keyword>
<dbReference type="PRINTS" id="PR01070">
    <property type="entry name" value="ACCCTRFRASEB"/>
</dbReference>
<protein>
    <recommendedName>
        <fullName evidence="13">Acetyl-coenzyme A carboxylase carboxyl transferase subunit beta</fullName>
        <shortName evidence="13">ACCase subunit beta</shortName>
        <shortName evidence="13">Acetyl-CoA carboxylase carboxyltransferase subunit beta</shortName>
        <ecNumber evidence="13">2.1.3.15</ecNumber>
    </recommendedName>
</protein>
<dbReference type="EC" id="2.1.3.15" evidence="13"/>
<evidence type="ECO:0000256" key="4">
    <source>
        <dbReference type="ARBA" id="ARBA00022723"/>
    </source>
</evidence>
<dbReference type="InterPro" id="IPR029045">
    <property type="entry name" value="ClpP/crotonase-like_dom_sf"/>
</dbReference>
<comment type="caution">
    <text evidence="13">Lacks conserved residue(s) required for the propagation of feature annotation.</text>
</comment>
<dbReference type="PROSITE" id="PS50980">
    <property type="entry name" value="COA_CT_NTER"/>
    <property type="match status" value="1"/>
</dbReference>
<dbReference type="UniPathway" id="UPA00655">
    <property type="reaction ID" value="UER00711"/>
</dbReference>
<evidence type="ECO:0000313" key="16">
    <source>
        <dbReference type="Proteomes" id="UP000546464"/>
    </source>
</evidence>
<dbReference type="Pfam" id="PF17848">
    <property type="entry name" value="Zn_ribbon_ACC"/>
    <property type="match status" value="1"/>
</dbReference>
<keyword evidence="5 13" id="KW-0547">Nucleotide-binding</keyword>
<evidence type="ECO:0000256" key="3">
    <source>
        <dbReference type="ARBA" id="ARBA00022679"/>
    </source>
</evidence>
<reference evidence="15 16" key="1">
    <citation type="submission" date="2020-07" db="EMBL/GenBank/DDBJ databases">
        <authorList>
            <person name="Feng X."/>
        </authorList>
    </citation>
    <scope>NUCLEOTIDE SEQUENCE [LARGE SCALE GENOMIC DNA]</scope>
    <source>
        <strain evidence="15 16">JCM31066</strain>
    </source>
</reference>
<comment type="subcellular location">
    <subcellularLocation>
        <location evidence="1 13">Cytoplasm</location>
    </subcellularLocation>
</comment>
<keyword evidence="2 13" id="KW-0444">Lipid biosynthesis</keyword>
<keyword evidence="6" id="KW-0863">Zinc-finger</keyword>
<evidence type="ECO:0000256" key="7">
    <source>
        <dbReference type="ARBA" id="ARBA00022832"/>
    </source>
</evidence>
<dbReference type="EMBL" id="JACHVB010000021">
    <property type="protein sequence ID" value="MBC2594347.1"/>
    <property type="molecule type" value="Genomic_DNA"/>
</dbReference>
<keyword evidence="3 13" id="KW-0808">Transferase</keyword>
<name>A0A842HFJ7_9BACT</name>
<evidence type="ECO:0000256" key="12">
    <source>
        <dbReference type="ARBA" id="ARBA00025280"/>
    </source>
</evidence>
<comment type="caution">
    <text evidence="15">The sequence shown here is derived from an EMBL/GenBank/DDBJ whole genome shotgun (WGS) entry which is preliminary data.</text>
</comment>
<dbReference type="InterPro" id="IPR011762">
    <property type="entry name" value="COA_CT_N"/>
</dbReference>
<keyword evidence="11 13" id="KW-0275">Fatty acid biosynthesis</keyword>
<evidence type="ECO:0000256" key="2">
    <source>
        <dbReference type="ARBA" id="ARBA00022516"/>
    </source>
</evidence>
<keyword evidence="15" id="KW-0436">Ligase</keyword>
<dbReference type="Gene3D" id="3.90.226.10">
    <property type="entry name" value="2-enoyl-CoA Hydratase, Chain A, domain 1"/>
    <property type="match status" value="1"/>
</dbReference>
<dbReference type="GO" id="GO:0005524">
    <property type="term" value="F:ATP binding"/>
    <property type="evidence" value="ECO:0007669"/>
    <property type="project" value="UniProtKB-KW"/>
</dbReference>
<evidence type="ECO:0000259" key="14">
    <source>
        <dbReference type="PROSITE" id="PS50980"/>
    </source>
</evidence>
<evidence type="ECO:0000256" key="8">
    <source>
        <dbReference type="ARBA" id="ARBA00022833"/>
    </source>
</evidence>
<keyword evidence="10 13" id="KW-0443">Lipid metabolism</keyword>
<gene>
    <name evidence="13" type="primary">accD</name>
    <name evidence="15" type="ORF">H5P28_08765</name>
</gene>
<keyword evidence="8" id="KW-0862">Zinc</keyword>
<dbReference type="GO" id="GO:0009317">
    <property type="term" value="C:acetyl-CoA carboxylase complex"/>
    <property type="evidence" value="ECO:0007669"/>
    <property type="project" value="InterPro"/>
</dbReference>
<dbReference type="InterPro" id="IPR034733">
    <property type="entry name" value="AcCoA_carboxyl_beta"/>
</dbReference>
<dbReference type="AlphaFoldDB" id="A0A842HFJ7"/>
<evidence type="ECO:0000256" key="1">
    <source>
        <dbReference type="ARBA" id="ARBA00004496"/>
    </source>
</evidence>
<dbReference type="GO" id="GO:0006633">
    <property type="term" value="P:fatty acid biosynthetic process"/>
    <property type="evidence" value="ECO:0007669"/>
    <property type="project" value="UniProtKB-KW"/>
</dbReference>
<dbReference type="SUPFAM" id="SSF52096">
    <property type="entry name" value="ClpP/crotonase"/>
    <property type="match status" value="1"/>
</dbReference>
<evidence type="ECO:0000313" key="15">
    <source>
        <dbReference type="EMBL" id="MBC2594347.1"/>
    </source>
</evidence>
<comment type="catalytic activity">
    <reaction evidence="13">
        <text>N(6)-carboxybiotinyl-L-lysyl-[protein] + acetyl-CoA = N(6)-biotinyl-L-lysyl-[protein] + malonyl-CoA</text>
        <dbReference type="Rhea" id="RHEA:54728"/>
        <dbReference type="Rhea" id="RHEA-COMP:10505"/>
        <dbReference type="Rhea" id="RHEA-COMP:10506"/>
        <dbReference type="ChEBI" id="CHEBI:57288"/>
        <dbReference type="ChEBI" id="CHEBI:57384"/>
        <dbReference type="ChEBI" id="CHEBI:83144"/>
        <dbReference type="ChEBI" id="CHEBI:83145"/>
        <dbReference type="EC" id="2.1.3.15"/>
    </reaction>
</comment>
<dbReference type="GO" id="GO:2001295">
    <property type="term" value="P:malonyl-CoA biosynthetic process"/>
    <property type="evidence" value="ECO:0007669"/>
    <property type="project" value="UniProtKB-UniRule"/>
</dbReference>
<keyword evidence="7 13" id="KW-0276">Fatty acid metabolism</keyword>
<evidence type="ECO:0000256" key="9">
    <source>
        <dbReference type="ARBA" id="ARBA00022840"/>
    </source>
</evidence>
<dbReference type="RefSeq" id="WP_185675332.1">
    <property type="nucleotide sequence ID" value="NZ_JACHVB010000021.1"/>
</dbReference>
<dbReference type="NCBIfam" id="TIGR00515">
    <property type="entry name" value="accD"/>
    <property type="match status" value="1"/>
</dbReference>
<dbReference type="Proteomes" id="UP000546464">
    <property type="component" value="Unassembled WGS sequence"/>
</dbReference>
<evidence type="ECO:0000256" key="6">
    <source>
        <dbReference type="ARBA" id="ARBA00022771"/>
    </source>
</evidence>